<protein>
    <submittedName>
        <fullName evidence="2">Uncharacterized protein</fullName>
    </submittedName>
</protein>
<evidence type="ECO:0000313" key="2">
    <source>
        <dbReference type="EMBL" id="ABM95929.1"/>
    </source>
</evidence>
<name>A2SK40_METPP</name>
<dbReference type="AlphaFoldDB" id="A2SK40"/>
<keyword evidence="3" id="KW-1185">Reference proteome</keyword>
<organism evidence="2 3">
    <name type="scientific">Methylibium petroleiphilum (strain ATCC BAA-1232 / LMG 22953 / PM1)</name>
    <dbReference type="NCBI Taxonomy" id="420662"/>
    <lineage>
        <taxon>Bacteria</taxon>
        <taxon>Pseudomonadati</taxon>
        <taxon>Pseudomonadota</taxon>
        <taxon>Betaproteobacteria</taxon>
        <taxon>Burkholderiales</taxon>
        <taxon>Sphaerotilaceae</taxon>
        <taxon>Methylibium</taxon>
    </lineage>
</organism>
<accession>A2SK40</accession>
<dbReference type="Proteomes" id="UP000000366">
    <property type="component" value="Chromosome"/>
</dbReference>
<evidence type="ECO:0000256" key="1">
    <source>
        <dbReference type="SAM" id="MobiDB-lite"/>
    </source>
</evidence>
<gene>
    <name evidence="2" type="ordered locus">Mpe_A2976</name>
</gene>
<dbReference type="EMBL" id="CP000555">
    <property type="protein sequence ID" value="ABM95929.1"/>
    <property type="molecule type" value="Genomic_DNA"/>
</dbReference>
<feature type="region of interest" description="Disordered" evidence="1">
    <location>
        <begin position="1"/>
        <end position="22"/>
    </location>
</feature>
<proteinExistence type="predicted"/>
<dbReference type="HOGENOM" id="CLU_2317075_0_0_4"/>
<dbReference type="KEGG" id="mpt:Mpe_A2976"/>
<reference evidence="2 3" key="1">
    <citation type="journal article" date="2007" name="J. Bacteriol.">
        <title>Whole-genome analysis of the methyl tert-butyl ether-degrading beta-proteobacterium Methylibium petroleiphilum PM1.</title>
        <authorList>
            <person name="Kane S.R."/>
            <person name="Chakicherla A.Y."/>
            <person name="Chain P.S.G."/>
            <person name="Schmidt R."/>
            <person name="Shin M.W."/>
            <person name="Legler T.C."/>
            <person name="Scow K.M."/>
            <person name="Larimer F.W."/>
            <person name="Lucas S.M."/>
            <person name="Richardson P.M."/>
            <person name="Hristova K.R."/>
        </authorList>
    </citation>
    <scope>NUCLEOTIDE SEQUENCE [LARGE SCALE GENOMIC DNA]</scope>
    <source>
        <strain evidence="3">ATCC BAA-1232 / LMG 22953 / PM1</strain>
    </source>
</reference>
<evidence type="ECO:0000313" key="3">
    <source>
        <dbReference type="Proteomes" id="UP000000366"/>
    </source>
</evidence>
<sequence>MSAFNGASEIRRGGPRYGGSLRAGESARIDTQCGSNRWLLVNGWKRSMSEQWRVNSHCQEKRASPCEADPLFRRADLVRLAGIEPTTPWFVVSATPLSC</sequence>